<keyword evidence="2" id="KW-1185">Reference proteome</keyword>
<dbReference type="EMBL" id="ML994628">
    <property type="protein sequence ID" value="KAF2186891.1"/>
    <property type="molecule type" value="Genomic_DNA"/>
</dbReference>
<feature type="non-terminal residue" evidence="1">
    <location>
        <position position="76"/>
    </location>
</feature>
<dbReference type="AlphaFoldDB" id="A0A6A6E4R3"/>
<dbReference type="Proteomes" id="UP000800200">
    <property type="component" value="Unassembled WGS sequence"/>
</dbReference>
<sequence>MRLLYLNDYGTPCLTEALGDKIPHPYAILSHTWRLDGGEVTFKDIQEGTAKSKAGYDKIRFCGEKATSHGLKYFWV</sequence>
<evidence type="ECO:0000313" key="1">
    <source>
        <dbReference type="EMBL" id="KAF2186891.1"/>
    </source>
</evidence>
<accession>A0A6A6E4R3</accession>
<dbReference type="PANTHER" id="PTHR10622:SF11">
    <property type="entry name" value="HET-DOMAIN-CONTAINING PROTEIN"/>
    <property type="match status" value="1"/>
</dbReference>
<reference evidence="1" key="1">
    <citation type="journal article" date="2020" name="Stud. Mycol.">
        <title>101 Dothideomycetes genomes: a test case for predicting lifestyles and emergence of pathogens.</title>
        <authorList>
            <person name="Haridas S."/>
            <person name="Albert R."/>
            <person name="Binder M."/>
            <person name="Bloem J."/>
            <person name="Labutti K."/>
            <person name="Salamov A."/>
            <person name="Andreopoulos B."/>
            <person name="Baker S."/>
            <person name="Barry K."/>
            <person name="Bills G."/>
            <person name="Bluhm B."/>
            <person name="Cannon C."/>
            <person name="Castanera R."/>
            <person name="Culley D."/>
            <person name="Daum C."/>
            <person name="Ezra D."/>
            <person name="Gonzalez J."/>
            <person name="Henrissat B."/>
            <person name="Kuo A."/>
            <person name="Liang C."/>
            <person name="Lipzen A."/>
            <person name="Lutzoni F."/>
            <person name="Magnuson J."/>
            <person name="Mondo S."/>
            <person name="Nolan M."/>
            <person name="Ohm R."/>
            <person name="Pangilinan J."/>
            <person name="Park H.-J."/>
            <person name="Ramirez L."/>
            <person name="Alfaro M."/>
            <person name="Sun H."/>
            <person name="Tritt A."/>
            <person name="Yoshinaga Y."/>
            <person name="Zwiers L.-H."/>
            <person name="Turgeon B."/>
            <person name="Goodwin S."/>
            <person name="Spatafora J."/>
            <person name="Crous P."/>
            <person name="Grigoriev I."/>
        </authorList>
    </citation>
    <scope>NUCLEOTIDE SEQUENCE</scope>
    <source>
        <strain evidence="1">CBS 207.26</strain>
    </source>
</reference>
<dbReference type="OrthoDB" id="674604at2759"/>
<evidence type="ECO:0000313" key="2">
    <source>
        <dbReference type="Proteomes" id="UP000800200"/>
    </source>
</evidence>
<gene>
    <name evidence="1" type="ORF">K469DRAFT_487283</name>
</gene>
<proteinExistence type="predicted"/>
<name>A0A6A6E4R3_9PEZI</name>
<organism evidence="1 2">
    <name type="scientific">Zopfia rhizophila CBS 207.26</name>
    <dbReference type="NCBI Taxonomy" id="1314779"/>
    <lineage>
        <taxon>Eukaryota</taxon>
        <taxon>Fungi</taxon>
        <taxon>Dikarya</taxon>
        <taxon>Ascomycota</taxon>
        <taxon>Pezizomycotina</taxon>
        <taxon>Dothideomycetes</taxon>
        <taxon>Dothideomycetes incertae sedis</taxon>
        <taxon>Zopfiaceae</taxon>
        <taxon>Zopfia</taxon>
    </lineage>
</organism>
<protein>
    <submittedName>
        <fullName evidence="1">Uncharacterized protein</fullName>
    </submittedName>
</protein>
<dbReference type="PANTHER" id="PTHR10622">
    <property type="entry name" value="HET DOMAIN-CONTAINING PROTEIN"/>
    <property type="match status" value="1"/>
</dbReference>